<dbReference type="EMBL" id="BLVO01000013">
    <property type="protein sequence ID" value="GFM34203.1"/>
    <property type="molecule type" value="Genomic_DNA"/>
</dbReference>
<dbReference type="AlphaFoldDB" id="A0A7J0BK86"/>
<dbReference type="Proteomes" id="UP000503840">
    <property type="component" value="Unassembled WGS sequence"/>
</dbReference>
<keyword evidence="2" id="KW-1185">Reference proteome</keyword>
<proteinExistence type="predicted"/>
<organism evidence="1 2">
    <name type="scientific">Desulfovibrio subterraneus</name>
    <dbReference type="NCBI Taxonomy" id="2718620"/>
    <lineage>
        <taxon>Bacteria</taxon>
        <taxon>Pseudomonadati</taxon>
        <taxon>Thermodesulfobacteriota</taxon>
        <taxon>Desulfovibrionia</taxon>
        <taxon>Desulfovibrionales</taxon>
        <taxon>Desulfovibrionaceae</taxon>
        <taxon>Desulfovibrio</taxon>
    </lineage>
</organism>
<dbReference type="Pfam" id="PF21830">
    <property type="entry name" value="DUF6890"/>
    <property type="match status" value="1"/>
</dbReference>
<sequence>MERNPLARMTMLVHRWLPGRAVDAQSMAEAVLLEKDYWEKMAVAVTNGVAKAFNG</sequence>
<name>A0A7J0BK86_9BACT</name>
<comment type="caution">
    <text evidence="1">The sequence shown here is derived from an EMBL/GenBank/DDBJ whole genome shotgun (WGS) entry which is preliminary data.</text>
</comment>
<evidence type="ECO:0000313" key="1">
    <source>
        <dbReference type="EMBL" id="GFM34203.1"/>
    </source>
</evidence>
<evidence type="ECO:0000313" key="2">
    <source>
        <dbReference type="Proteomes" id="UP000503840"/>
    </source>
</evidence>
<dbReference type="InterPro" id="IPR054184">
    <property type="entry name" value="DUF6890"/>
</dbReference>
<dbReference type="RefSeq" id="WP_174404717.1">
    <property type="nucleotide sequence ID" value="NZ_BLVO01000013.1"/>
</dbReference>
<accession>A0A7J0BK86</accession>
<gene>
    <name evidence="1" type="ORF">DSM101010T_25680</name>
</gene>
<reference evidence="1 2" key="1">
    <citation type="submission" date="2020-05" db="EMBL/GenBank/DDBJ databases">
        <title>Draft genome sequence of Desulfovibrio sp. strain HN2T.</title>
        <authorList>
            <person name="Ueno A."/>
            <person name="Tamazawa S."/>
            <person name="Tamamura S."/>
            <person name="Murakami T."/>
            <person name="Kiyama T."/>
            <person name="Inomata H."/>
            <person name="Amano Y."/>
            <person name="Miyakawa K."/>
            <person name="Tamaki H."/>
            <person name="Naganuma T."/>
            <person name="Kaneko K."/>
        </authorList>
    </citation>
    <scope>NUCLEOTIDE SEQUENCE [LARGE SCALE GENOMIC DNA]</scope>
    <source>
        <strain evidence="1 2">HN2</strain>
    </source>
</reference>
<protein>
    <submittedName>
        <fullName evidence="1">Uncharacterized protein</fullName>
    </submittedName>
</protein>